<dbReference type="Proteomes" id="UP000664771">
    <property type="component" value="Unassembled WGS sequence"/>
</dbReference>
<dbReference type="InterPro" id="IPR020846">
    <property type="entry name" value="MFS_dom"/>
</dbReference>
<keyword evidence="2" id="KW-1003">Cell membrane</keyword>
<dbReference type="InterPro" id="IPR011701">
    <property type="entry name" value="MFS"/>
</dbReference>
<feature type="transmembrane region" description="Helical" evidence="6">
    <location>
        <begin position="172"/>
        <end position="195"/>
    </location>
</feature>
<keyword evidence="5 6" id="KW-0472">Membrane</keyword>
<feature type="transmembrane region" description="Helical" evidence="6">
    <location>
        <begin position="305"/>
        <end position="323"/>
    </location>
</feature>
<feature type="transmembrane region" description="Helical" evidence="6">
    <location>
        <begin position="146"/>
        <end position="166"/>
    </location>
</feature>
<comment type="caution">
    <text evidence="8">The sequence shown here is derived from an EMBL/GenBank/DDBJ whole genome shotgun (WGS) entry which is preliminary data.</text>
</comment>
<evidence type="ECO:0000256" key="4">
    <source>
        <dbReference type="ARBA" id="ARBA00022989"/>
    </source>
</evidence>
<protein>
    <submittedName>
        <fullName evidence="8">MFS transporter</fullName>
    </submittedName>
</protein>
<dbReference type="InterPro" id="IPR050189">
    <property type="entry name" value="MFS_Efflux_Transporters"/>
</dbReference>
<comment type="subcellular location">
    <subcellularLocation>
        <location evidence="1">Cell membrane</location>
        <topology evidence="1">Multi-pass membrane protein</topology>
    </subcellularLocation>
</comment>
<feature type="transmembrane region" description="Helical" evidence="6">
    <location>
        <begin position="344"/>
        <end position="364"/>
    </location>
</feature>
<gene>
    <name evidence="8" type="ORF">J2D73_05020</name>
</gene>
<feature type="domain" description="Major facilitator superfamily (MFS) profile" evidence="7">
    <location>
        <begin position="18"/>
        <end position="392"/>
    </location>
</feature>
<evidence type="ECO:0000313" key="8">
    <source>
        <dbReference type="EMBL" id="MBO1359158.1"/>
    </source>
</evidence>
<evidence type="ECO:0000256" key="2">
    <source>
        <dbReference type="ARBA" id="ARBA00022475"/>
    </source>
</evidence>
<accession>A0ABS3LTC0</accession>
<keyword evidence="4 6" id="KW-1133">Transmembrane helix</keyword>
<dbReference type="Pfam" id="PF07690">
    <property type="entry name" value="MFS_1"/>
    <property type="match status" value="1"/>
</dbReference>
<dbReference type="InterPro" id="IPR036259">
    <property type="entry name" value="MFS_trans_sf"/>
</dbReference>
<dbReference type="PROSITE" id="PS50850">
    <property type="entry name" value="MFS"/>
    <property type="match status" value="1"/>
</dbReference>
<keyword evidence="9" id="KW-1185">Reference proteome</keyword>
<name>A0ABS3LTC0_9PROT</name>
<feature type="transmembrane region" description="Helical" evidence="6">
    <location>
        <begin position="370"/>
        <end position="391"/>
    </location>
</feature>
<evidence type="ECO:0000256" key="5">
    <source>
        <dbReference type="ARBA" id="ARBA00023136"/>
    </source>
</evidence>
<sequence>MAGKSRNVAQAPRGSGFAQFVLGLGGLFIGTGEFASMGLLPDMAASTHVSLPKAGNLISAYALGVVLGSPLLAIMTARMERRRILMMLAAIVLIGNVASATLPGFWGLAVARFLAGLPHGAYYGTASIVAAAMVPPSQRAQAIGHVMLGLAAANLIGVPAATWLGQAFGWRSAFFVVGVGGLLLSCLLFCFIPTIDADAKASPMHELSAFSRKQIWLTLGVATVGFGGMFAVYSYITPTLTEAAHVSNGQVPIYLALWGLGMIVGNIIGGWLADRALIPSIFGILVWNIVFLSAFYFFATGSVTAALGLFLIGIGFALVPALQARLMDVAQDAQALAAAMNHSAFNLSNAIGAWTGGLAISAGLGWPSTGLVAGALAIGGLAIMGLSTGIARKFNII</sequence>
<evidence type="ECO:0000256" key="3">
    <source>
        <dbReference type="ARBA" id="ARBA00022692"/>
    </source>
</evidence>
<dbReference type="CDD" id="cd17324">
    <property type="entry name" value="MFS_NepI_like"/>
    <property type="match status" value="1"/>
</dbReference>
<keyword evidence="3 6" id="KW-0812">Transmembrane</keyword>
<feature type="transmembrane region" description="Helical" evidence="6">
    <location>
        <begin position="20"/>
        <end position="40"/>
    </location>
</feature>
<feature type="transmembrane region" description="Helical" evidence="6">
    <location>
        <begin position="84"/>
        <end position="107"/>
    </location>
</feature>
<feature type="transmembrane region" description="Helical" evidence="6">
    <location>
        <begin position="251"/>
        <end position="273"/>
    </location>
</feature>
<dbReference type="EMBL" id="JAFVMF010000004">
    <property type="protein sequence ID" value="MBO1359158.1"/>
    <property type="molecule type" value="Genomic_DNA"/>
</dbReference>
<feature type="transmembrane region" description="Helical" evidence="6">
    <location>
        <begin position="215"/>
        <end position="236"/>
    </location>
</feature>
<dbReference type="SUPFAM" id="SSF103473">
    <property type="entry name" value="MFS general substrate transporter"/>
    <property type="match status" value="1"/>
</dbReference>
<organism evidence="8 9">
    <name type="scientific">Acetobacter sacchari</name>
    <dbReference type="NCBI Taxonomy" id="2661687"/>
    <lineage>
        <taxon>Bacteria</taxon>
        <taxon>Pseudomonadati</taxon>
        <taxon>Pseudomonadota</taxon>
        <taxon>Alphaproteobacteria</taxon>
        <taxon>Acetobacterales</taxon>
        <taxon>Acetobacteraceae</taxon>
        <taxon>Acetobacter</taxon>
    </lineage>
</organism>
<dbReference type="Gene3D" id="1.20.1250.20">
    <property type="entry name" value="MFS general substrate transporter like domains"/>
    <property type="match status" value="2"/>
</dbReference>
<feature type="transmembrane region" description="Helical" evidence="6">
    <location>
        <begin position="60"/>
        <end position="77"/>
    </location>
</feature>
<dbReference type="PANTHER" id="PTHR43124">
    <property type="entry name" value="PURINE EFFLUX PUMP PBUE"/>
    <property type="match status" value="1"/>
</dbReference>
<dbReference type="PANTHER" id="PTHR43124:SF3">
    <property type="entry name" value="CHLORAMPHENICOL EFFLUX PUMP RV0191"/>
    <property type="match status" value="1"/>
</dbReference>
<evidence type="ECO:0000313" key="9">
    <source>
        <dbReference type="Proteomes" id="UP000664771"/>
    </source>
</evidence>
<feature type="transmembrane region" description="Helical" evidence="6">
    <location>
        <begin position="113"/>
        <end position="134"/>
    </location>
</feature>
<feature type="transmembrane region" description="Helical" evidence="6">
    <location>
        <begin position="280"/>
        <end position="299"/>
    </location>
</feature>
<evidence type="ECO:0000259" key="7">
    <source>
        <dbReference type="PROSITE" id="PS50850"/>
    </source>
</evidence>
<reference evidence="8 9" key="1">
    <citation type="submission" date="2021-03" db="EMBL/GenBank/DDBJ databases">
        <title>The complete genome sequence of Acetobacter sacchari TBRC 11175.</title>
        <authorList>
            <person name="Charoenyingcharoen P."/>
            <person name="Yukphan P."/>
        </authorList>
    </citation>
    <scope>NUCLEOTIDE SEQUENCE [LARGE SCALE GENOMIC DNA]</scope>
    <source>
        <strain evidence="8 9">TBRC 11175</strain>
    </source>
</reference>
<evidence type="ECO:0000256" key="1">
    <source>
        <dbReference type="ARBA" id="ARBA00004651"/>
    </source>
</evidence>
<evidence type="ECO:0000256" key="6">
    <source>
        <dbReference type="SAM" id="Phobius"/>
    </source>
</evidence>
<proteinExistence type="predicted"/>